<dbReference type="EMBL" id="GBXM01103373">
    <property type="protein sequence ID" value="JAH05204.1"/>
    <property type="molecule type" value="Transcribed_RNA"/>
</dbReference>
<proteinExistence type="predicted"/>
<dbReference type="AlphaFoldDB" id="A0A0E9PL01"/>
<accession>A0A0E9PL01</accession>
<sequence length="23" mass="2353">MGDIVVRGVTLPGTPGSVFHTIV</sequence>
<reference evidence="1" key="2">
    <citation type="journal article" date="2015" name="Fish Shellfish Immunol.">
        <title>Early steps in the European eel (Anguilla anguilla)-Vibrio vulnificus interaction in the gills: Role of the RtxA13 toxin.</title>
        <authorList>
            <person name="Callol A."/>
            <person name="Pajuelo D."/>
            <person name="Ebbesson L."/>
            <person name="Teles M."/>
            <person name="MacKenzie S."/>
            <person name="Amaro C."/>
        </authorList>
    </citation>
    <scope>NUCLEOTIDE SEQUENCE</scope>
</reference>
<protein>
    <submittedName>
        <fullName evidence="1">Uncharacterized protein</fullName>
    </submittedName>
</protein>
<reference evidence="1" key="1">
    <citation type="submission" date="2014-11" db="EMBL/GenBank/DDBJ databases">
        <authorList>
            <person name="Amaro Gonzalez C."/>
        </authorList>
    </citation>
    <scope>NUCLEOTIDE SEQUENCE</scope>
</reference>
<name>A0A0E9PL01_ANGAN</name>
<evidence type="ECO:0000313" key="1">
    <source>
        <dbReference type="EMBL" id="JAH05204.1"/>
    </source>
</evidence>
<organism evidence="1">
    <name type="scientific">Anguilla anguilla</name>
    <name type="common">European freshwater eel</name>
    <name type="synonym">Muraena anguilla</name>
    <dbReference type="NCBI Taxonomy" id="7936"/>
    <lineage>
        <taxon>Eukaryota</taxon>
        <taxon>Metazoa</taxon>
        <taxon>Chordata</taxon>
        <taxon>Craniata</taxon>
        <taxon>Vertebrata</taxon>
        <taxon>Euteleostomi</taxon>
        <taxon>Actinopterygii</taxon>
        <taxon>Neopterygii</taxon>
        <taxon>Teleostei</taxon>
        <taxon>Anguilliformes</taxon>
        <taxon>Anguillidae</taxon>
        <taxon>Anguilla</taxon>
    </lineage>
</organism>